<proteinExistence type="predicted"/>
<comment type="caution">
    <text evidence="2">The sequence shown here is derived from an EMBL/GenBank/DDBJ whole genome shotgun (WGS) entry which is preliminary data.</text>
</comment>
<feature type="compositionally biased region" description="Pro residues" evidence="1">
    <location>
        <begin position="53"/>
        <end position="62"/>
    </location>
</feature>
<dbReference type="EMBL" id="QOQW01000003">
    <property type="protein sequence ID" value="RCK81070.1"/>
    <property type="molecule type" value="Genomic_DNA"/>
</dbReference>
<organism evidence="2 3">
    <name type="scientific">Candidatus Ozemobacter sibiricus</name>
    <dbReference type="NCBI Taxonomy" id="2268124"/>
    <lineage>
        <taxon>Bacteria</taxon>
        <taxon>Candidatus Ozemobacteria</taxon>
        <taxon>Candidatus Ozemobacterales</taxon>
        <taxon>Candidatus Ozemobacteraceae</taxon>
        <taxon>Candidatus Ozemobacter</taxon>
    </lineage>
</organism>
<protein>
    <submittedName>
        <fullName evidence="2">Uncharacterized protein</fullName>
    </submittedName>
</protein>
<feature type="region of interest" description="Disordered" evidence="1">
    <location>
        <begin position="43"/>
        <end position="62"/>
    </location>
</feature>
<sequence>MPDVAALAAELKSYQRLCYYPSCGTDLSDLDFFCSGQLPWGERTDPGRRPAPSSAPPPLAPEPPDLFVHTDVSFYQEFAAGDWTPTAEHGLHGSFEILGFRERPPLSHPNRIWPNLPHSGKCFEYKLRVWDSPRTITLLYCLCENEWFVADVLLAHGVRVPLIWTKNWAGGRTYGTWLVNVLDRLRTETFYADWLCRPGQRGEPRNPLVAAHYPELMVPPTVRLERDERLHWIDEGSHGWVEAFHVRPAARP</sequence>
<reference evidence="2 3" key="1">
    <citation type="submission" date="2018-05" db="EMBL/GenBank/DDBJ databases">
        <title>A metagenomic window into the 2 km-deep terrestrial subsurface aquifer revealed taxonomically and functionally diverse microbial community comprising novel uncultured bacterial lineages.</title>
        <authorList>
            <person name="Kadnikov V.V."/>
            <person name="Mardanov A.V."/>
            <person name="Beletsky A.V."/>
            <person name="Banks D."/>
            <person name="Pimenov N.V."/>
            <person name="Frank Y.A."/>
            <person name="Karnachuk O.V."/>
            <person name="Ravin N.V."/>
        </authorList>
    </citation>
    <scope>NUCLEOTIDE SEQUENCE [LARGE SCALE GENOMIC DNA]</scope>
    <source>
        <strain evidence="2">BY5</strain>
    </source>
</reference>
<evidence type="ECO:0000313" key="3">
    <source>
        <dbReference type="Proteomes" id="UP000252355"/>
    </source>
</evidence>
<dbReference type="AlphaFoldDB" id="A0A367ZSQ4"/>
<dbReference type="Proteomes" id="UP000252355">
    <property type="component" value="Unassembled WGS sequence"/>
</dbReference>
<name>A0A367ZSQ4_9BACT</name>
<gene>
    <name evidence="2" type="ORF">OZSIB_2447</name>
</gene>
<evidence type="ECO:0000313" key="2">
    <source>
        <dbReference type="EMBL" id="RCK81070.1"/>
    </source>
</evidence>
<accession>A0A367ZSQ4</accession>
<evidence type="ECO:0000256" key="1">
    <source>
        <dbReference type="SAM" id="MobiDB-lite"/>
    </source>
</evidence>